<evidence type="ECO:0000256" key="1">
    <source>
        <dbReference type="ARBA" id="ARBA00004514"/>
    </source>
</evidence>
<sequence length="423" mass="46624">MARKKIREYDSKRVLKEHLKRLTGMQLDIKSAQVTESTDFNELADREPWLSSTRLVVKPDMLFGKRGKSGLVALNLDLAQVIAFVKERLGKEVEMGGAKAPITTFIVEPFVPHDAEFYISIMSERLGSTISFSECGGIEIEENWDKVKTIFVPTEKSLTSDLCAPLIATLALEVRGKIEAFIKGIFNVFLDLDFTFLEMNPFTLVNGEPYPLDMRGELDDTATFKNFKKWGNIEFPMPFGRVMSPAESAIHSMDEKTSASLKFTILNSKGRIWTMVAGGGASVIYADTVGDLGFANELGNYAEYSGAPNEDEVLQYARVLIDCATANPDGRKRALVIGGGIANFTDVAATFSGIIRALREKESKLKAARMNVYVRRGGPNYQNGLAKMRALGEEIGVPFEVYGPEASMTGICKQAIQYITATA</sequence>
<dbReference type="Gene3D" id="3.30.470.110">
    <property type="match status" value="1"/>
</dbReference>
<feature type="domain" description="ATP-citrate synthase ATP-grasp" evidence="14">
    <location>
        <begin position="2"/>
        <end position="230"/>
    </location>
</feature>
<dbReference type="InterPro" id="IPR016102">
    <property type="entry name" value="Succinyl-CoA_synth-like"/>
</dbReference>
<evidence type="ECO:0000313" key="15">
    <source>
        <dbReference type="EMBL" id="JAG88247.1"/>
    </source>
</evidence>
<feature type="domain" description="ATP-citrate synthase citrate-binding" evidence="13">
    <location>
        <begin position="241"/>
        <end position="417"/>
    </location>
</feature>
<comment type="similarity">
    <text evidence="2">Belongs to the succinate/malate CoA ligase beta subunit family.</text>
</comment>
<keyword evidence="9" id="KW-0067">ATP-binding</keyword>
<dbReference type="SUPFAM" id="SSF52210">
    <property type="entry name" value="Succinyl-CoA synthetase domains"/>
    <property type="match status" value="1"/>
</dbReference>
<dbReference type="PANTHER" id="PTHR11815">
    <property type="entry name" value="SUCCINYL-COA SYNTHETASE BETA CHAIN"/>
    <property type="match status" value="1"/>
</dbReference>
<dbReference type="SUPFAM" id="SSF56059">
    <property type="entry name" value="Glutathione synthetase ATP-binding domain-like"/>
    <property type="match status" value="1"/>
</dbReference>
<dbReference type="FunFam" id="3.30.470.110:FF:000002">
    <property type="entry name" value="ATP-citrate synthase alpha chain protein"/>
    <property type="match status" value="1"/>
</dbReference>
<dbReference type="AlphaFoldDB" id="A0A0C9S7A8"/>
<evidence type="ECO:0000256" key="2">
    <source>
        <dbReference type="ARBA" id="ARBA00009182"/>
    </source>
</evidence>
<dbReference type="Pfam" id="PF16114">
    <property type="entry name" value="Citrate_bind"/>
    <property type="match status" value="1"/>
</dbReference>
<evidence type="ECO:0000256" key="11">
    <source>
        <dbReference type="ARBA" id="ARBA00023315"/>
    </source>
</evidence>
<evidence type="ECO:0000256" key="3">
    <source>
        <dbReference type="ARBA" id="ARBA00011412"/>
    </source>
</evidence>
<comment type="catalytic activity">
    <reaction evidence="12">
        <text>oxaloacetate + acetyl-CoA + ADP + phosphate = citrate + ATP + CoA</text>
        <dbReference type="Rhea" id="RHEA:21160"/>
        <dbReference type="ChEBI" id="CHEBI:16452"/>
        <dbReference type="ChEBI" id="CHEBI:16947"/>
        <dbReference type="ChEBI" id="CHEBI:30616"/>
        <dbReference type="ChEBI" id="CHEBI:43474"/>
        <dbReference type="ChEBI" id="CHEBI:57287"/>
        <dbReference type="ChEBI" id="CHEBI:57288"/>
        <dbReference type="ChEBI" id="CHEBI:456216"/>
        <dbReference type="EC" id="2.3.3.8"/>
    </reaction>
</comment>
<dbReference type="GO" id="GO:0042709">
    <property type="term" value="C:succinate-CoA ligase complex"/>
    <property type="evidence" value="ECO:0007669"/>
    <property type="project" value="TreeGrafter"/>
</dbReference>
<keyword evidence="8" id="KW-0547">Nucleotide-binding</keyword>
<dbReference type="GO" id="GO:0006104">
    <property type="term" value="P:succinyl-CoA metabolic process"/>
    <property type="evidence" value="ECO:0007669"/>
    <property type="project" value="TreeGrafter"/>
</dbReference>
<evidence type="ECO:0000256" key="6">
    <source>
        <dbReference type="ARBA" id="ARBA00022516"/>
    </source>
</evidence>
<comment type="subcellular location">
    <subcellularLocation>
        <location evidence="1">Cytoplasm</location>
        <location evidence="1">Cytosol</location>
    </subcellularLocation>
</comment>
<dbReference type="InterPro" id="IPR032263">
    <property type="entry name" value="Citrate-bd"/>
</dbReference>
<keyword evidence="6" id="KW-0444">Lipid biosynthesis</keyword>
<organism evidence="15">
    <name type="scientific">Wollemia nobilis</name>
    <dbReference type="NCBI Taxonomy" id="56998"/>
    <lineage>
        <taxon>Eukaryota</taxon>
        <taxon>Viridiplantae</taxon>
        <taxon>Streptophyta</taxon>
        <taxon>Embryophyta</taxon>
        <taxon>Tracheophyta</taxon>
        <taxon>Spermatophyta</taxon>
        <taxon>Pinopsida</taxon>
        <taxon>Pinidae</taxon>
        <taxon>Conifers II</taxon>
        <taxon>Araucariales</taxon>
        <taxon>Araucariaceae</taxon>
        <taxon>Wollemia</taxon>
    </lineage>
</organism>
<reference evidence="15" key="1">
    <citation type="submission" date="2015-02" db="EMBL/GenBank/DDBJ databases">
        <title>A transcriptome of Wollemia nobilis - a relic of Gondwana.</title>
        <authorList>
            <person name="Chia J.Y."/>
            <person name="Leong Y.S."/>
            <person name="Abdul Karim S."/>
            <person name="Wan Azmi N."/>
            <person name="Hercus R."/>
            <person name="Croft L."/>
        </authorList>
    </citation>
    <scope>NUCLEOTIDE SEQUENCE</scope>
    <source>
        <strain evidence="15">MaeBrown</strain>
        <tissue evidence="15">Leaf</tissue>
    </source>
</reference>
<comment type="subunit">
    <text evidence="3">Heterooctamer of 4 alpha and 4 beta chains.</text>
</comment>
<dbReference type="FunFam" id="3.40.50.261:FF:000008">
    <property type="entry name" value="ATP-citrate synthase alpha chain protein"/>
    <property type="match status" value="1"/>
</dbReference>
<accession>A0A0C9S7A8</accession>
<dbReference type="InterPro" id="IPR056749">
    <property type="entry name" value="Citrate_synth_N"/>
</dbReference>
<evidence type="ECO:0000256" key="7">
    <source>
        <dbReference type="ARBA" id="ARBA00022679"/>
    </source>
</evidence>
<keyword evidence="5" id="KW-0963">Cytoplasm</keyword>
<dbReference type="EMBL" id="GCHU01009318">
    <property type="protein sequence ID" value="JAG88247.1"/>
    <property type="molecule type" value="Transcribed_RNA"/>
</dbReference>
<evidence type="ECO:0000256" key="10">
    <source>
        <dbReference type="ARBA" id="ARBA00023098"/>
    </source>
</evidence>
<evidence type="ECO:0000256" key="5">
    <source>
        <dbReference type="ARBA" id="ARBA00022490"/>
    </source>
</evidence>
<dbReference type="GO" id="GO:0005829">
    <property type="term" value="C:cytosol"/>
    <property type="evidence" value="ECO:0007669"/>
    <property type="project" value="UniProtKB-SubCell"/>
</dbReference>
<protein>
    <recommendedName>
        <fullName evidence="4">ATP citrate synthase</fullName>
        <ecNumber evidence="4">2.3.3.8</ecNumber>
    </recommendedName>
</protein>
<dbReference type="GO" id="GO:0003878">
    <property type="term" value="F:ATP citrate synthase activity"/>
    <property type="evidence" value="ECO:0007669"/>
    <property type="project" value="UniProtKB-EC"/>
</dbReference>
<dbReference type="PANTHER" id="PTHR11815:SF10">
    <property type="entry name" value="SUCCINATE--COA LIGASE [GDP-FORMING] SUBUNIT BETA, MITOCHONDRIAL"/>
    <property type="match status" value="1"/>
</dbReference>
<dbReference type="GO" id="GO:0006085">
    <property type="term" value="P:acetyl-CoA biosynthetic process"/>
    <property type="evidence" value="ECO:0007669"/>
    <property type="project" value="UniProtKB-ARBA"/>
</dbReference>
<evidence type="ECO:0000259" key="13">
    <source>
        <dbReference type="Pfam" id="PF16114"/>
    </source>
</evidence>
<proteinExistence type="inferred from homology"/>
<dbReference type="EC" id="2.3.3.8" evidence="4"/>
<evidence type="ECO:0000256" key="9">
    <source>
        <dbReference type="ARBA" id="ARBA00022840"/>
    </source>
</evidence>
<dbReference type="GO" id="GO:0005524">
    <property type="term" value="F:ATP binding"/>
    <property type="evidence" value="ECO:0007669"/>
    <property type="project" value="UniProtKB-KW"/>
</dbReference>
<dbReference type="GO" id="GO:0004775">
    <property type="term" value="F:succinate-CoA ligase (ADP-forming) activity"/>
    <property type="evidence" value="ECO:0007669"/>
    <property type="project" value="TreeGrafter"/>
</dbReference>
<name>A0A0C9S7A8_9CONI</name>
<dbReference type="Pfam" id="PF24948">
    <property type="entry name" value="Citrate_synth_N"/>
    <property type="match status" value="1"/>
</dbReference>
<evidence type="ECO:0000256" key="4">
    <source>
        <dbReference type="ARBA" id="ARBA00012639"/>
    </source>
</evidence>
<dbReference type="GO" id="GO:0006629">
    <property type="term" value="P:lipid metabolic process"/>
    <property type="evidence" value="ECO:0007669"/>
    <property type="project" value="UniProtKB-KW"/>
</dbReference>
<dbReference type="GO" id="GO:0006099">
    <property type="term" value="P:tricarboxylic acid cycle"/>
    <property type="evidence" value="ECO:0007669"/>
    <property type="project" value="TreeGrafter"/>
</dbReference>
<dbReference type="Gene3D" id="3.40.50.261">
    <property type="entry name" value="Succinyl-CoA synthetase domains"/>
    <property type="match status" value="1"/>
</dbReference>
<evidence type="ECO:0000256" key="12">
    <source>
        <dbReference type="ARBA" id="ARBA00047593"/>
    </source>
</evidence>
<evidence type="ECO:0000256" key="8">
    <source>
        <dbReference type="ARBA" id="ARBA00022741"/>
    </source>
</evidence>
<keyword evidence="11" id="KW-0012">Acyltransferase</keyword>
<evidence type="ECO:0000259" key="14">
    <source>
        <dbReference type="Pfam" id="PF24948"/>
    </source>
</evidence>
<keyword evidence="7" id="KW-0808">Transferase</keyword>
<keyword evidence="10" id="KW-0443">Lipid metabolism</keyword>